<evidence type="ECO:0000313" key="6">
    <source>
        <dbReference type="Proteomes" id="UP000075714"/>
    </source>
</evidence>
<feature type="domain" description="SCP" evidence="4">
    <location>
        <begin position="1"/>
        <end position="128"/>
    </location>
</feature>
<dbReference type="EMBL" id="LSYV01000034">
    <property type="protein sequence ID" value="KXZ47716.1"/>
    <property type="molecule type" value="Genomic_DNA"/>
</dbReference>
<dbReference type="Proteomes" id="UP000075714">
    <property type="component" value="Unassembled WGS sequence"/>
</dbReference>
<feature type="signal peptide" evidence="3">
    <location>
        <begin position="1"/>
        <end position="25"/>
    </location>
</feature>
<dbReference type="SUPFAM" id="SSF55797">
    <property type="entry name" value="PR-1-like"/>
    <property type="match status" value="1"/>
</dbReference>
<dbReference type="Pfam" id="PF00188">
    <property type="entry name" value="CAP"/>
    <property type="match status" value="1"/>
</dbReference>
<evidence type="ECO:0000256" key="1">
    <source>
        <dbReference type="ARBA" id="ARBA00003143"/>
    </source>
</evidence>
<dbReference type="SMART" id="SM00198">
    <property type="entry name" value="SCP"/>
    <property type="match status" value="1"/>
</dbReference>
<dbReference type="InterPro" id="IPR014044">
    <property type="entry name" value="CAP_dom"/>
</dbReference>
<dbReference type="PRINTS" id="PR00837">
    <property type="entry name" value="V5TPXLIKE"/>
</dbReference>
<keyword evidence="6" id="KW-1185">Reference proteome</keyword>
<dbReference type="Gene3D" id="3.40.33.10">
    <property type="entry name" value="CAP"/>
    <property type="match status" value="1"/>
</dbReference>
<feature type="chain" id="PRO_5007562051" description="SCP domain-containing protein" evidence="3">
    <location>
        <begin position="26"/>
        <end position="144"/>
    </location>
</feature>
<dbReference type="InterPro" id="IPR002413">
    <property type="entry name" value="V5_allergen-like"/>
</dbReference>
<keyword evidence="2" id="KW-0568">Pathogenesis-related protein</keyword>
<organism evidence="5 6">
    <name type="scientific">Gonium pectorale</name>
    <name type="common">Green alga</name>
    <dbReference type="NCBI Taxonomy" id="33097"/>
    <lineage>
        <taxon>Eukaryota</taxon>
        <taxon>Viridiplantae</taxon>
        <taxon>Chlorophyta</taxon>
        <taxon>core chlorophytes</taxon>
        <taxon>Chlorophyceae</taxon>
        <taxon>CS clade</taxon>
        <taxon>Chlamydomonadales</taxon>
        <taxon>Volvocaceae</taxon>
        <taxon>Gonium</taxon>
    </lineage>
</organism>
<dbReference type="OrthoDB" id="337038at2759"/>
<keyword evidence="2" id="KW-0611">Plant defense</keyword>
<evidence type="ECO:0000259" key="4">
    <source>
        <dbReference type="SMART" id="SM00198"/>
    </source>
</evidence>
<accession>A0A150GD03</accession>
<evidence type="ECO:0000256" key="3">
    <source>
        <dbReference type="SAM" id="SignalP"/>
    </source>
</evidence>
<dbReference type="InterPro" id="IPR035940">
    <property type="entry name" value="CAP_sf"/>
</dbReference>
<dbReference type="PANTHER" id="PTHR10334">
    <property type="entry name" value="CYSTEINE-RICH SECRETORY PROTEIN-RELATED"/>
    <property type="match status" value="1"/>
</dbReference>
<comment type="function">
    <text evidence="1">Probably involved in the defense reaction of plants against pathogens.</text>
</comment>
<reference evidence="6" key="1">
    <citation type="journal article" date="2016" name="Nat. Commun.">
        <title>The Gonium pectorale genome demonstrates co-option of cell cycle regulation during the evolution of multicellularity.</title>
        <authorList>
            <person name="Hanschen E.R."/>
            <person name="Marriage T.N."/>
            <person name="Ferris P.J."/>
            <person name="Hamaji T."/>
            <person name="Toyoda A."/>
            <person name="Fujiyama A."/>
            <person name="Neme R."/>
            <person name="Noguchi H."/>
            <person name="Minakuchi Y."/>
            <person name="Suzuki M."/>
            <person name="Kawai-Toyooka H."/>
            <person name="Smith D.R."/>
            <person name="Sparks H."/>
            <person name="Anderson J."/>
            <person name="Bakaric R."/>
            <person name="Luria V."/>
            <person name="Karger A."/>
            <person name="Kirschner M.W."/>
            <person name="Durand P.M."/>
            <person name="Michod R.E."/>
            <person name="Nozaki H."/>
            <person name="Olson B.J."/>
        </authorList>
    </citation>
    <scope>NUCLEOTIDE SEQUENCE [LARGE SCALE GENOMIC DNA]</scope>
    <source>
        <strain evidence="6">NIES-2863</strain>
    </source>
</reference>
<evidence type="ECO:0000313" key="5">
    <source>
        <dbReference type="EMBL" id="KXZ47716.1"/>
    </source>
</evidence>
<sequence>MHQAAPLQWSASLAALAQGWAATLAARGCGAELEHSAPGELLYWETGDDTRCRYAVDSWYSEAVFYNFDTPSPFADNVMFGSNDVSHFTQLVWAASTQVGCGLQVAGPYSRRCMFVACRFAVPGNSRSDVAHLVNVLPKVGSRR</sequence>
<dbReference type="PRINTS" id="PR00838">
    <property type="entry name" value="V5ALLERGEN"/>
</dbReference>
<dbReference type="InterPro" id="IPR001283">
    <property type="entry name" value="CRISP-related"/>
</dbReference>
<keyword evidence="3" id="KW-0732">Signal</keyword>
<gene>
    <name evidence="5" type="ORF">GPECTOR_33g598</name>
</gene>
<dbReference type="AlphaFoldDB" id="A0A150GD03"/>
<comment type="caution">
    <text evidence="5">The sequence shown here is derived from an EMBL/GenBank/DDBJ whole genome shotgun (WGS) entry which is preliminary data.</text>
</comment>
<evidence type="ECO:0000256" key="2">
    <source>
        <dbReference type="ARBA" id="ARBA00023265"/>
    </source>
</evidence>
<protein>
    <recommendedName>
        <fullName evidence="4">SCP domain-containing protein</fullName>
    </recommendedName>
</protein>
<proteinExistence type="predicted"/>
<name>A0A150GD03_GONPE</name>